<evidence type="ECO:0008006" key="4">
    <source>
        <dbReference type="Google" id="ProtNLM"/>
    </source>
</evidence>
<proteinExistence type="predicted"/>
<evidence type="ECO:0000313" key="2">
    <source>
        <dbReference type="EMBL" id="KAK9098436.1"/>
    </source>
</evidence>
<evidence type="ECO:0000256" key="1">
    <source>
        <dbReference type="SAM" id="Phobius"/>
    </source>
</evidence>
<evidence type="ECO:0000313" key="3">
    <source>
        <dbReference type="Proteomes" id="UP001420932"/>
    </source>
</evidence>
<dbReference type="EMBL" id="JBBNAF010000011">
    <property type="protein sequence ID" value="KAK9098436.1"/>
    <property type="molecule type" value="Genomic_DNA"/>
</dbReference>
<dbReference type="AlphaFoldDB" id="A0AAP0ERR3"/>
<sequence>MCKSKSNYFLKVPQFLKKWDLEIYFSLTHTHPRFLSLPRFSLSPPLSLSLSLSLSPLSPLAFFPFSPFTFLIATIFTSSSSHHHQHHHQINGGGSAVVVKGSSSSSSVKKNMIQVSNTKKPLYFYVNLAKVYIYIYIDFFFFFEIMVEAWMLGPPTMKLITFPRT</sequence>
<gene>
    <name evidence="2" type="ORF">Syun_025481</name>
</gene>
<organism evidence="2 3">
    <name type="scientific">Stephania yunnanensis</name>
    <dbReference type="NCBI Taxonomy" id="152371"/>
    <lineage>
        <taxon>Eukaryota</taxon>
        <taxon>Viridiplantae</taxon>
        <taxon>Streptophyta</taxon>
        <taxon>Embryophyta</taxon>
        <taxon>Tracheophyta</taxon>
        <taxon>Spermatophyta</taxon>
        <taxon>Magnoliopsida</taxon>
        <taxon>Ranunculales</taxon>
        <taxon>Menispermaceae</taxon>
        <taxon>Menispermoideae</taxon>
        <taxon>Cissampelideae</taxon>
        <taxon>Stephania</taxon>
    </lineage>
</organism>
<dbReference type="Proteomes" id="UP001420932">
    <property type="component" value="Unassembled WGS sequence"/>
</dbReference>
<accession>A0AAP0ERR3</accession>
<dbReference type="InterPro" id="IPR036882">
    <property type="entry name" value="Alba-like_dom_sf"/>
</dbReference>
<reference evidence="2 3" key="1">
    <citation type="submission" date="2024-01" db="EMBL/GenBank/DDBJ databases">
        <title>Genome assemblies of Stephania.</title>
        <authorList>
            <person name="Yang L."/>
        </authorList>
    </citation>
    <scope>NUCLEOTIDE SEQUENCE [LARGE SCALE GENOMIC DNA]</scope>
    <source>
        <strain evidence="2">YNDBR</strain>
        <tissue evidence="2">Leaf</tissue>
    </source>
</reference>
<keyword evidence="1" id="KW-0472">Membrane</keyword>
<name>A0AAP0ERR3_9MAGN</name>
<keyword evidence="3" id="KW-1185">Reference proteome</keyword>
<keyword evidence="1" id="KW-0812">Transmembrane</keyword>
<protein>
    <recommendedName>
        <fullName evidence="4">Transmembrane protein</fullName>
    </recommendedName>
</protein>
<keyword evidence="1" id="KW-1133">Transmembrane helix</keyword>
<comment type="caution">
    <text evidence="2">The sequence shown here is derived from an EMBL/GenBank/DDBJ whole genome shotgun (WGS) entry which is preliminary data.</text>
</comment>
<dbReference type="GO" id="GO:0003676">
    <property type="term" value="F:nucleic acid binding"/>
    <property type="evidence" value="ECO:0007669"/>
    <property type="project" value="InterPro"/>
</dbReference>
<feature type="transmembrane region" description="Helical" evidence="1">
    <location>
        <begin position="122"/>
        <end position="143"/>
    </location>
</feature>
<dbReference type="Gene3D" id="3.30.110.20">
    <property type="entry name" value="Alba-like domain"/>
    <property type="match status" value="1"/>
</dbReference>